<organism evidence="2 3">
    <name type="scientific">Microbaculum marinum</name>
    <dbReference type="NCBI Taxonomy" id="1764581"/>
    <lineage>
        <taxon>Bacteria</taxon>
        <taxon>Pseudomonadati</taxon>
        <taxon>Pseudomonadota</taxon>
        <taxon>Alphaproteobacteria</taxon>
        <taxon>Hyphomicrobiales</taxon>
        <taxon>Tepidamorphaceae</taxon>
        <taxon>Microbaculum</taxon>
    </lineage>
</organism>
<dbReference type="GO" id="GO:0004016">
    <property type="term" value="F:adenylate cyclase activity"/>
    <property type="evidence" value="ECO:0007669"/>
    <property type="project" value="UniProtKB-ARBA"/>
</dbReference>
<dbReference type="Gene3D" id="3.30.70.1230">
    <property type="entry name" value="Nucleotide cyclase"/>
    <property type="match status" value="1"/>
</dbReference>
<dbReference type="RefSeq" id="WP_340328050.1">
    <property type="nucleotide sequence ID" value="NZ_JAZHOF010000001.1"/>
</dbReference>
<dbReference type="Pfam" id="PF00211">
    <property type="entry name" value="Guanylate_cyc"/>
    <property type="match status" value="1"/>
</dbReference>
<evidence type="ECO:0000313" key="2">
    <source>
        <dbReference type="EMBL" id="MEJ8570320.1"/>
    </source>
</evidence>
<protein>
    <submittedName>
        <fullName evidence="2">Adenylate/guanylate cyclase domain-containing protein</fullName>
        <ecNumber evidence="2">4.6.1.-</ecNumber>
    </submittedName>
</protein>
<evidence type="ECO:0000259" key="1">
    <source>
        <dbReference type="PROSITE" id="PS50125"/>
    </source>
</evidence>
<feature type="domain" description="Guanylate cyclase" evidence="1">
    <location>
        <begin position="233"/>
        <end position="368"/>
    </location>
</feature>
<comment type="caution">
    <text evidence="2">The sequence shown here is derived from an EMBL/GenBank/DDBJ whole genome shotgun (WGS) entry which is preliminary data.</text>
</comment>
<dbReference type="EMBL" id="JAZHOF010000001">
    <property type="protein sequence ID" value="MEJ8570320.1"/>
    <property type="molecule type" value="Genomic_DNA"/>
</dbReference>
<dbReference type="PANTHER" id="PTHR43081">
    <property type="entry name" value="ADENYLATE CYCLASE, TERMINAL-DIFFERENTIATION SPECIFIC-RELATED"/>
    <property type="match status" value="1"/>
</dbReference>
<dbReference type="AlphaFoldDB" id="A0AAW9RQ09"/>
<keyword evidence="3" id="KW-1185">Reference proteome</keyword>
<evidence type="ECO:0000313" key="3">
    <source>
        <dbReference type="Proteomes" id="UP001378188"/>
    </source>
</evidence>
<sequence>MNDQPKPSSLPDIYCSEVDVQGLSDWLISQAFDDPDVVEVFVGLCERLRDIGVQVDRANLAWPTLHPLFDAESVIWYPQTGAVLETLPHGSDRSDDWKKSPLKYAVEANLDMLRRRLAGPEAQADFPILQRLADEGMTDYLLFATRYSIPRVTENGDPGGVLVSWATKRPGGFTDREFATLKRLQGRLAIATKTMVLSRITRNVADAYLGRVAARRVLSGQIRHGDGEVIEAVVWYSDLRNSTKLAEMMPEGRYMDLLNRYFECVAGAALDRGGEVLDFIGDAVLAIFPLDPALEPAERVGGAITRACEAITEADARRRRMLEVDPGLPLDFGIGVDSGRLMFGNIGVPDRMTFSVIGPTVNQVARIEKYTKELDVLALATEAIALEAPHRWRPVGAHDLVGLSHSIELFAWRDDAAAGLSPAAVTGR</sequence>
<accession>A0AAW9RQ09</accession>
<dbReference type="SUPFAM" id="SSF55073">
    <property type="entry name" value="Nucleotide cyclase"/>
    <property type="match status" value="1"/>
</dbReference>
<dbReference type="InterPro" id="IPR029787">
    <property type="entry name" value="Nucleotide_cyclase"/>
</dbReference>
<keyword evidence="2" id="KW-0456">Lyase</keyword>
<dbReference type="Proteomes" id="UP001378188">
    <property type="component" value="Unassembled WGS sequence"/>
</dbReference>
<proteinExistence type="predicted"/>
<dbReference type="EC" id="4.6.1.-" evidence="2"/>
<dbReference type="CDD" id="cd07302">
    <property type="entry name" value="CHD"/>
    <property type="match status" value="1"/>
</dbReference>
<dbReference type="GO" id="GO:0035556">
    <property type="term" value="P:intracellular signal transduction"/>
    <property type="evidence" value="ECO:0007669"/>
    <property type="project" value="InterPro"/>
</dbReference>
<dbReference type="PROSITE" id="PS50125">
    <property type="entry name" value="GUANYLATE_CYCLASE_2"/>
    <property type="match status" value="1"/>
</dbReference>
<dbReference type="GO" id="GO:0006171">
    <property type="term" value="P:cAMP biosynthetic process"/>
    <property type="evidence" value="ECO:0007669"/>
    <property type="project" value="TreeGrafter"/>
</dbReference>
<reference evidence="2 3" key="1">
    <citation type="submission" date="2024-02" db="EMBL/GenBank/DDBJ databases">
        <title>Genome analysis and characterization of Microbaculum marinisediminis sp. nov., isolated from marine sediment.</title>
        <authorList>
            <person name="Du Z.-J."/>
            <person name="Ye Y.-Q."/>
            <person name="Zhang Z.-R."/>
            <person name="Yuan S.-M."/>
            <person name="Zhang X.-Y."/>
        </authorList>
    </citation>
    <scope>NUCLEOTIDE SEQUENCE [LARGE SCALE GENOMIC DNA]</scope>
    <source>
        <strain evidence="2 3">SDUM1044001</strain>
    </source>
</reference>
<dbReference type="InterPro" id="IPR050697">
    <property type="entry name" value="Adenylyl/Guanylyl_Cyclase_3/4"/>
</dbReference>
<gene>
    <name evidence="2" type="ORF">V3328_02450</name>
</gene>
<name>A0AAW9RQ09_9HYPH</name>
<dbReference type="InterPro" id="IPR001054">
    <property type="entry name" value="A/G_cyclase"/>
</dbReference>
<dbReference type="PANTHER" id="PTHR43081:SF11">
    <property type="entry name" value="BLR2264 PROTEIN"/>
    <property type="match status" value="1"/>
</dbReference>